<accession>A0A8J2RRW9</accession>
<dbReference type="OrthoDB" id="6400506at2759"/>
<organism evidence="1 2">
    <name type="scientific">Daphnia galeata</name>
    <dbReference type="NCBI Taxonomy" id="27404"/>
    <lineage>
        <taxon>Eukaryota</taxon>
        <taxon>Metazoa</taxon>
        <taxon>Ecdysozoa</taxon>
        <taxon>Arthropoda</taxon>
        <taxon>Crustacea</taxon>
        <taxon>Branchiopoda</taxon>
        <taxon>Diplostraca</taxon>
        <taxon>Cladocera</taxon>
        <taxon>Anomopoda</taxon>
        <taxon>Daphniidae</taxon>
        <taxon>Daphnia</taxon>
    </lineage>
</organism>
<evidence type="ECO:0000313" key="1">
    <source>
        <dbReference type="EMBL" id="CAH0108557.1"/>
    </source>
</evidence>
<keyword evidence="2" id="KW-1185">Reference proteome</keyword>
<gene>
    <name evidence="1" type="ORF">DGAL_LOCUS11951</name>
</gene>
<dbReference type="Proteomes" id="UP000789390">
    <property type="component" value="Unassembled WGS sequence"/>
</dbReference>
<reference evidence="1" key="1">
    <citation type="submission" date="2021-11" db="EMBL/GenBank/DDBJ databases">
        <authorList>
            <person name="Schell T."/>
        </authorList>
    </citation>
    <scope>NUCLEOTIDE SEQUENCE</scope>
    <source>
        <strain evidence="1">M5</strain>
    </source>
</reference>
<proteinExistence type="predicted"/>
<dbReference type="EMBL" id="CAKKLH010000285">
    <property type="protein sequence ID" value="CAH0108557.1"/>
    <property type="molecule type" value="Genomic_DNA"/>
</dbReference>
<dbReference type="AlphaFoldDB" id="A0A8J2RRW9"/>
<evidence type="ECO:0000313" key="2">
    <source>
        <dbReference type="Proteomes" id="UP000789390"/>
    </source>
</evidence>
<comment type="caution">
    <text evidence="1">The sequence shown here is derived from an EMBL/GenBank/DDBJ whole genome shotgun (WGS) entry which is preliminary data.</text>
</comment>
<sequence length="231" mass="26679">MSDCENPIQLVQPVSSQFKQTSNVIEHKIEPELLAVSHEYQDTHVPDKLRTAPTSATEAAAKCTKLRKQIGKKDRGHKTEHSAVLESIVVCHTCHALLFPETEVFPGQFLNRVFALIDHLNEKGVVVTQQHLDSGVFPWQTLVPLIEYYAFIDAWMLSLRYREAIVQNQNDMAMFFREWQNIRETLRSDIQRYQRIEVQDSQESLLNRTFSFHVARIKAFQGVRVADLSDE</sequence>
<protein>
    <submittedName>
        <fullName evidence="1">Uncharacterized protein</fullName>
    </submittedName>
</protein>
<name>A0A8J2RRW9_9CRUS</name>